<feature type="domain" description="Nucleoside phosphorylase" evidence="4">
    <location>
        <begin position="63"/>
        <end position="216"/>
    </location>
</feature>
<dbReference type="GO" id="GO:0005829">
    <property type="term" value="C:cytosol"/>
    <property type="evidence" value="ECO:0007669"/>
    <property type="project" value="TreeGrafter"/>
</dbReference>
<protein>
    <recommendedName>
        <fullName evidence="2">Uridine phosphorylase</fullName>
        <ecNumber evidence="1">2.4.2.3</ecNumber>
    </recommendedName>
</protein>
<dbReference type="KEGG" id="avn:Avin_41980"/>
<dbReference type="eggNOG" id="COG2820">
    <property type="taxonomic scope" value="Bacteria"/>
</dbReference>
<name>C1DEZ7_AZOVD</name>
<dbReference type="PANTHER" id="PTHR43691:SF11">
    <property type="entry name" value="FI09636P-RELATED"/>
    <property type="match status" value="1"/>
</dbReference>
<evidence type="ECO:0000256" key="2">
    <source>
        <dbReference type="ARBA" id="ARBA00021980"/>
    </source>
</evidence>
<evidence type="ECO:0000313" key="6">
    <source>
        <dbReference type="Proteomes" id="UP000002424"/>
    </source>
</evidence>
<proteinExistence type="predicted"/>
<dbReference type="EC" id="2.4.2.3" evidence="1"/>
<dbReference type="Proteomes" id="UP000002424">
    <property type="component" value="Chromosome"/>
</dbReference>
<evidence type="ECO:0000313" key="5">
    <source>
        <dbReference type="EMBL" id="ACO80326.1"/>
    </source>
</evidence>
<dbReference type="GeneID" id="88187116"/>
<dbReference type="EnsemblBacteria" id="ACO80326">
    <property type="protein sequence ID" value="ACO80326"/>
    <property type="gene ID" value="Avin_41980"/>
</dbReference>
<dbReference type="HOGENOM" id="CLU_068457_1_0_6"/>
<accession>C1DEZ7</accession>
<dbReference type="InterPro" id="IPR000845">
    <property type="entry name" value="Nucleoside_phosphorylase_d"/>
</dbReference>
<evidence type="ECO:0000256" key="3">
    <source>
        <dbReference type="ARBA" id="ARBA00048447"/>
    </source>
</evidence>
<reference evidence="5 6" key="1">
    <citation type="journal article" date="2009" name="J. Bacteriol.">
        <title>Genome sequence of Azotobacter vinelandii, an obligate aerobe specialized to support diverse anaerobic metabolic processes.</title>
        <authorList>
            <person name="Setubal J.C."/>
            <person name="dos Santos P."/>
            <person name="Goldman B.S."/>
            <person name="Ertesvag H."/>
            <person name="Espin G."/>
            <person name="Rubio L.M."/>
            <person name="Valla S."/>
            <person name="Almeida N.F."/>
            <person name="Balasubramanian D."/>
            <person name="Cromes L."/>
            <person name="Curatti L."/>
            <person name="Du Z."/>
            <person name="Godsy E."/>
            <person name="Goodner B."/>
            <person name="Hellner-Burris K."/>
            <person name="Hernandez J.A."/>
            <person name="Houmiel K."/>
            <person name="Imperial J."/>
            <person name="Kennedy C."/>
            <person name="Larson T.J."/>
            <person name="Latreille P."/>
            <person name="Ligon L.S."/>
            <person name="Lu J."/>
            <person name="Maerk M."/>
            <person name="Miller N.M."/>
            <person name="Norton S."/>
            <person name="O'Carroll I.P."/>
            <person name="Paulsen I."/>
            <person name="Raulfs E.C."/>
            <person name="Roemer R."/>
            <person name="Rosser J."/>
            <person name="Segura D."/>
            <person name="Slater S."/>
            <person name="Stricklin S.L."/>
            <person name="Studholme D.J."/>
            <person name="Sun J."/>
            <person name="Viana C.J."/>
            <person name="Wallin E."/>
            <person name="Wang B."/>
            <person name="Wheeler C."/>
            <person name="Zhu H."/>
            <person name="Dean D.R."/>
            <person name="Dixon R."/>
            <person name="Wood D."/>
        </authorList>
    </citation>
    <scope>NUCLEOTIDE SEQUENCE [LARGE SCALE GENOMIC DNA]</scope>
    <source>
        <strain evidence="6">DJ / ATCC BAA-1303</strain>
    </source>
</reference>
<gene>
    <name evidence="5" type="ordered locus">Avin_41980</name>
</gene>
<keyword evidence="6" id="KW-1185">Reference proteome</keyword>
<dbReference type="GO" id="GO:0009116">
    <property type="term" value="P:nucleoside metabolic process"/>
    <property type="evidence" value="ECO:0007669"/>
    <property type="project" value="InterPro"/>
</dbReference>
<dbReference type="SUPFAM" id="SSF53167">
    <property type="entry name" value="Purine and uridine phosphorylases"/>
    <property type="match status" value="1"/>
</dbReference>
<dbReference type="RefSeq" id="WP_012702694.1">
    <property type="nucleotide sequence ID" value="NC_012560.1"/>
</dbReference>
<evidence type="ECO:0000259" key="4">
    <source>
        <dbReference type="Pfam" id="PF01048"/>
    </source>
</evidence>
<dbReference type="CDD" id="cd09007">
    <property type="entry name" value="NP-I_spr0068"/>
    <property type="match status" value="1"/>
</dbReference>
<dbReference type="AlphaFoldDB" id="C1DEZ7"/>
<dbReference type="InterPro" id="IPR035994">
    <property type="entry name" value="Nucleoside_phosphorylase_sf"/>
</dbReference>
<dbReference type="GO" id="GO:0004850">
    <property type="term" value="F:uridine phosphorylase activity"/>
    <property type="evidence" value="ECO:0007669"/>
    <property type="project" value="UniProtKB-EC"/>
</dbReference>
<dbReference type="OrthoDB" id="7945729at2"/>
<sequence>MRGIISAEQVIRDHADSIGIDIHGIGVRNRVIVSWLPHIVNRLSAAIETNKCTNWLYPGNPLYSNENVSVAHIRPGAPAAAIYLELLIACGAEQVITIGYAGALSESVSIGDVVMPGWFVSSEGTSRHYVTETENIEPSARLMRSLTKASHDHGLSMREGGCWSTDALFRETESDIERHARKALCVDMESSACVAVGNFRNIEICSLLVVSDSVWGGEWRKGFKSERLKESVDKIVAMMSEHSV</sequence>
<dbReference type="EMBL" id="CP001157">
    <property type="protein sequence ID" value="ACO80326.1"/>
    <property type="molecule type" value="Genomic_DNA"/>
</dbReference>
<dbReference type="PANTHER" id="PTHR43691">
    <property type="entry name" value="URIDINE PHOSPHORYLASE"/>
    <property type="match status" value="1"/>
</dbReference>
<organism evidence="5 6">
    <name type="scientific">Azotobacter vinelandii (strain DJ / ATCC BAA-1303)</name>
    <dbReference type="NCBI Taxonomy" id="322710"/>
    <lineage>
        <taxon>Bacteria</taxon>
        <taxon>Pseudomonadati</taxon>
        <taxon>Pseudomonadota</taxon>
        <taxon>Gammaproteobacteria</taxon>
        <taxon>Pseudomonadales</taxon>
        <taxon>Pseudomonadaceae</taxon>
        <taxon>Azotobacter</taxon>
    </lineage>
</organism>
<dbReference type="Gene3D" id="3.40.50.1580">
    <property type="entry name" value="Nucleoside phosphorylase domain"/>
    <property type="match status" value="1"/>
</dbReference>
<evidence type="ECO:0000256" key="1">
    <source>
        <dbReference type="ARBA" id="ARBA00011888"/>
    </source>
</evidence>
<dbReference type="STRING" id="322710.Avin_41980"/>
<comment type="catalytic activity">
    <reaction evidence="3">
        <text>uridine + phosphate = alpha-D-ribose 1-phosphate + uracil</text>
        <dbReference type="Rhea" id="RHEA:24388"/>
        <dbReference type="ChEBI" id="CHEBI:16704"/>
        <dbReference type="ChEBI" id="CHEBI:17568"/>
        <dbReference type="ChEBI" id="CHEBI:43474"/>
        <dbReference type="ChEBI" id="CHEBI:57720"/>
        <dbReference type="EC" id="2.4.2.3"/>
    </reaction>
</comment>
<dbReference type="Pfam" id="PF01048">
    <property type="entry name" value="PNP_UDP_1"/>
    <property type="match status" value="1"/>
</dbReference>